<evidence type="ECO:0000313" key="2">
    <source>
        <dbReference type="Proteomes" id="UP001162800"/>
    </source>
</evidence>
<organism evidence="1 2">
    <name type="scientific">Comamonas endophytica</name>
    <dbReference type="NCBI Taxonomy" id="2949090"/>
    <lineage>
        <taxon>Bacteria</taxon>
        <taxon>Pseudomonadati</taxon>
        <taxon>Pseudomonadota</taxon>
        <taxon>Betaproteobacteria</taxon>
        <taxon>Burkholderiales</taxon>
        <taxon>Comamonadaceae</taxon>
        <taxon>Comamonas</taxon>
    </lineage>
</organism>
<dbReference type="Gene3D" id="3.30.1460.10">
    <property type="match status" value="1"/>
</dbReference>
<sequence>MEQVLAEFGQDIGLAGLAPGASGEVQLRLESDALLGVSAHGEEAVVHYAEPVPYGAAALTFKAMQRAAQTDSVNERIQVGLRTTAQGDWLVVASRLPLRHLDAREVHRIGMHLQGWLAFVRKAL</sequence>
<name>A0ABY6GE56_9BURK</name>
<dbReference type="Proteomes" id="UP001162800">
    <property type="component" value="Chromosome"/>
</dbReference>
<dbReference type="SUPFAM" id="SSF69635">
    <property type="entry name" value="Type III secretory system chaperone-like"/>
    <property type="match status" value="1"/>
</dbReference>
<dbReference type="RefSeq" id="WP_231043337.1">
    <property type="nucleotide sequence ID" value="NZ_CP106881.1"/>
</dbReference>
<evidence type="ECO:0008006" key="3">
    <source>
        <dbReference type="Google" id="ProtNLM"/>
    </source>
</evidence>
<proteinExistence type="predicted"/>
<protein>
    <recommendedName>
        <fullName evidence="3">Tir chaperone family protein CesT</fullName>
    </recommendedName>
</protein>
<reference evidence="1" key="1">
    <citation type="submission" date="2022-09" db="EMBL/GenBank/DDBJ databases">
        <title>The complete genome of Acidovorax sp. 5MLIR.</title>
        <authorList>
            <person name="Liu L."/>
            <person name="Yue J."/>
            <person name="Yang F."/>
            <person name="Yuan J."/>
            <person name="Li L."/>
        </authorList>
    </citation>
    <scope>NUCLEOTIDE SEQUENCE</scope>
    <source>
        <strain evidence="1">5MLIR</strain>
    </source>
</reference>
<keyword evidence="2" id="KW-1185">Reference proteome</keyword>
<gene>
    <name evidence="1" type="ORF">M9799_06060</name>
</gene>
<accession>A0ABY6GE56</accession>
<evidence type="ECO:0000313" key="1">
    <source>
        <dbReference type="EMBL" id="UYG52802.1"/>
    </source>
</evidence>
<dbReference type="EMBL" id="CP106881">
    <property type="protein sequence ID" value="UYG52802.1"/>
    <property type="molecule type" value="Genomic_DNA"/>
</dbReference>